<dbReference type="EC" id="1.8.4.11" evidence="4"/>
<evidence type="ECO:0000256" key="3">
    <source>
        <dbReference type="ARBA" id="ARBA00048782"/>
    </source>
</evidence>
<keyword evidence="1 4" id="KW-0560">Oxidoreductase</keyword>
<dbReference type="HAMAP" id="MF_01401">
    <property type="entry name" value="MsrA"/>
    <property type="match status" value="1"/>
</dbReference>
<dbReference type="GO" id="GO:0008113">
    <property type="term" value="F:peptide-methionine (S)-S-oxide reductase activity"/>
    <property type="evidence" value="ECO:0007669"/>
    <property type="project" value="UniProtKB-EC"/>
</dbReference>
<feature type="domain" description="Peptide methionine sulphoxide reductase MsrA" evidence="7">
    <location>
        <begin position="62"/>
        <end position="209"/>
    </location>
</feature>
<dbReference type="InterPro" id="IPR036509">
    <property type="entry name" value="Met_Sox_Rdtase_MsrA_sf"/>
</dbReference>
<evidence type="ECO:0000256" key="5">
    <source>
        <dbReference type="SAM" id="MobiDB-lite"/>
    </source>
</evidence>
<comment type="similarity">
    <text evidence="4">Belongs to the MsrA Met sulfoxide reductase family.</text>
</comment>
<evidence type="ECO:0000256" key="2">
    <source>
        <dbReference type="ARBA" id="ARBA00047806"/>
    </source>
</evidence>
<organism evidence="8 9">
    <name type="scientific">Neolewinella maritima</name>
    <dbReference type="NCBI Taxonomy" id="1383882"/>
    <lineage>
        <taxon>Bacteria</taxon>
        <taxon>Pseudomonadati</taxon>
        <taxon>Bacteroidota</taxon>
        <taxon>Saprospiria</taxon>
        <taxon>Saprospirales</taxon>
        <taxon>Lewinellaceae</taxon>
        <taxon>Neolewinella</taxon>
    </lineage>
</organism>
<comment type="catalytic activity">
    <reaction evidence="2 4">
        <text>L-methionyl-[protein] + [thioredoxin]-disulfide + H2O = L-methionyl-(S)-S-oxide-[protein] + [thioredoxin]-dithiol</text>
        <dbReference type="Rhea" id="RHEA:14217"/>
        <dbReference type="Rhea" id="RHEA-COMP:10698"/>
        <dbReference type="Rhea" id="RHEA-COMP:10700"/>
        <dbReference type="Rhea" id="RHEA-COMP:12313"/>
        <dbReference type="Rhea" id="RHEA-COMP:12315"/>
        <dbReference type="ChEBI" id="CHEBI:15377"/>
        <dbReference type="ChEBI" id="CHEBI:16044"/>
        <dbReference type="ChEBI" id="CHEBI:29950"/>
        <dbReference type="ChEBI" id="CHEBI:44120"/>
        <dbReference type="ChEBI" id="CHEBI:50058"/>
        <dbReference type="EC" id="1.8.4.11"/>
    </reaction>
</comment>
<dbReference type="SUPFAM" id="SSF55068">
    <property type="entry name" value="Peptide methionine sulfoxide reductase"/>
    <property type="match status" value="1"/>
</dbReference>
<dbReference type="EMBL" id="CAKLPZ010000003">
    <property type="protein sequence ID" value="CAH1001767.1"/>
    <property type="molecule type" value="Genomic_DNA"/>
</dbReference>
<dbReference type="PROSITE" id="PS51257">
    <property type="entry name" value="PROKAR_LIPOPROTEIN"/>
    <property type="match status" value="1"/>
</dbReference>
<feature type="signal peptide" evidence="6">
    <location>
        <begin position="1"/>
        <end position="21"/>
    </location>
</feature>
<evidence type="ECO:0000256" key="6">
    <source>
        <dbReference type="SAM" id="SignalP"/>
    </source>
</evidence>
<evidence type="ECO:0000256" key="1">
    <source>
        <dbReference type="ARBA" id="ARBA00023002"/>
    </source>
</evidence>
<comment type="function">
    <text evidence="4">Has an important function as a repair enzyme for proteins that have been inactivated by oxidation. Catalyzes the reversible oxidation-reduction of methionine sulfoxide in proteins to methionine.</text>
</comment>
<dbReference type="PANTHER" id="PTHR43774:SF1">
    <property type="entry name" value="PEPTIDE METHIONINE SULFOXIDE REDUCTASE MSRA 2"/>
    <property type="match status" value="1"/>
</dbReference>
<evidence type="ECO:0000313" key="8">
    <source>
        <dbReference type="EMBL" id="CAH1001767.1"/>
    </source>
</evidence>
<dbReference type="InterPro" id="IPR002569">
    <property type="entry name" value="Met_Sox_Rdtase_MsrA_dom"/>
</dbReference>
<sequence>MRTLLLTLLLAVATTSCDSQRATTTTAETTPTASTNTQPGDEDLVGGISIANLDAQYPDAEKAYFAGGCFWCTEASFTRIQGVEDVYSGYAGGELENPTYADSNKKTSGHAESIVVYYDPEVITYDKLLDIFFVAHDPTQLNRQGPDVGPQYRSAIFPLNAEQQQAAEAKIAALDASGTFSEPIATTIEDPIQFWVAEPYHQDYYENPNNPNQGYVQGVSRPKVEKVMKEFKDILKEEYK</sequence>
<evidence type="ECO:0000313" key="9">
    <source>
        <dbReference type="Proteomes" id="UP000837803"/>
    </source>
</evidence>
<comment type="catalytic activity">
    <reaction evidence="3 4">
        <text>[thioredoxin]-disulfide + L-methionine + H2O = L-methionine (S)-S-oxide + [thioredoxin]-dithiol</text>
        <dbReference type="Rhea" id="RHEA:19993"/>
        <dbReference type="Rhea" id="RHEA-COMP:10698"/>
        <dbReference type="Rhea" id="RHEA-COMP:10700"/>
        <dbReference type="ChEBI" id="CHEBI:15377"/>
        <dbReference type="ChEBI" id="CHEBI:29950"/>
        <dbReference type="ChEBI" id="CHEBI:50058"/>
        <dbReference type="ChEBI" id="CHEBI:57844"/>
        <dbReference type="ChEBI" id="CHEBI:58772"/>
        <dbReference type="EC" id="1.8.4.11"/>
    </reaction>
</comment>
<dbReference type="Proteomes" id="UP000837803">
    <property type="component" value="Unassembled WGS sequence"/>
</dbReference>
<protein>
    <recommendedName>
        <fullName evidence="4">Peptide methionine sulfoxide reductase MsrA</fullName>
        <shortName evidence="4">Protein-methionine-S-oxide reductase</shortName>
        <ecNumber evidence="4">1.8.4.11</ecNumber>
    </recommendedName>
    <alternativeName>
        <fullName evidence="4">Peptide-methionine (S)-S-oxide reductase</fullName>
        <shortName evidence="4">Peptide Met(O) reductase</shortName>
    </alternativeName>
</protein>
<dbReference type="Pfam" id="PF01625">
    <property type="entry name" value="PMSR"/>
    <property type="match status" value="1"/>
</dbReference>
<keyword evidence="9" id="KW-1185">Reference proteome</keyword>
<dbReference type="PANTHER" id="PTHR43774">
    <property type="entry name" value="PEPTIDE METHIONINE SULFOXIDE REDUCTASE"/>
    <property type="match status" value="1"/>
</dbReference>
<reference evidence="8" key="1">
    <citation type="submission" date="2021-12" db="EMBL/GenBank/DDBJ databases">
        <authorList>
            <person name="Rodrigo-Torres L."/>
            <person name="Arahal R. D."/>
            <person name="Lucena T."/>
        </authorList>
    </citation>
    <scope>NUCLEOTIDE SEQUENCE</scope>
    <source>
        <strain evidence="8">CECT 8419</strain>
    </source>
</reference>
<dbReference type="Gene3D" id="3.30.1060.10">
    <property type="entry name" value="Peptide methionine sulphoxide reductase MsrA"/>
    <property type="match status" value="1"/>
</dbReference>
<feature type="region of interest" description="Disordered" evidence="5">
    <location>
        <begin position="20"/>
        <end position="39"/>
    </location>
</feature>
<evidence type="ECO:0000259" key="7">
    <source>
        <dbReference type="Pfam" id="PF01625"/>
    </source>
</evidence>
<comment type="caution">
    <text evidence="8">The sequence shown here is derived from an EMBL/GenBank/DDBJ whole genome shotgun (WGS) entry which is preliminary data.</text>
</comment>
<dbReference type="RefSeq" id="WP_238751616.1">
    <property type="nucleotide sequence ID" value="NZ_CAKLPZ010000003.1"/>
</dbReference>
<proteinExistence type="inferred from homology"/>
<dbReference type="NCBIfam" id="TIGR00401">
    <property type="entry name" value="msrA"/>
    <property type="match status" value="1"/>
</dbReference>
<name>A0ABN8F877_9BACT</name>
<evidence type="ECO:0000256" key="4">
    <source>
        <dbReference type="HAMAP-Rule" id="MF_01401"/>
    </source>
</evidence>
<gene>
    <name evidence="8" type="primary">msrA_4</name>
    <name evidence="4" type="synonym">msrA</name>
    <name evidence="8" type="ORF">LEM8419_02673</name>
</gene>
<keyword evidence="6" id="KW-0732">Signal</keyword>
<feature type="active site" evidence="4">
    <location>
        <position position="69"/>
    </location>
</feature>
<feature type="chain" id="PRO_5045669930" description="Peptide methionine sulfoxide reductase MsrA" evidence="6">
    <location>
        <begin position="22"/>
        <end position="240"/>
    </location>
</feature>
<accession>A0ABN8F877</accession>
<feature type="compositionally biased region" description="Low complexity" evidence="5">
    <location>
        <begin position="22"/>
        <end position="37"/>
    </location>
</feature>